<dbReference type="Gene3D" id="1.25.10.10">
    <property type="entry name" value="Leucine-rich Repeat Variant"/>
    <property type="match status" value="1"/>
</dbReference>
<dbReference type="AlphaFoldDB" id="A0A7J0EW96"/>
<accession>A0A7J0EW96</accession>
<dbReference type="PROSITE" id="PS50302">
    <property type="entry name" value="PUM"/>
    <property type="match status" value="1"/>
</dbReference>
<evidence type="ECO:0000313" key="7">
    <source>
        <dbReference type="Proteomes" id="UP000585474"/>
    </source>
</evidence>
<protein>
    <submittedName>
        <fullName evidence="6">Uncharacterized protein</fullName>
    </submittedName>
</protein>
<proteinExistence type="predicted"/>
<evidence type="ECO:0000313" key="6">
    <source>
        <dbReference type="EMBL" id="GFY90668.1"/>
    </source>
</evidence>
<reference evidence="6 7" key="1">
    <citation type="submission" date="2019-07" db="EMBL/GenBank/DDBJ databases">
        <title>De Novo Assembly of kiwifruit Actinidia rufa.</title>
        <authorList>
            <person name="Sugita-Konishi S."/>
            <person name="Sato K."/>
            <person name="Mori E."/>
            <person name="Abe Y."/>
            <person name="Kisaki G."/>
            <person name="Hamano K."/>
            <person name="Suezawa K."/>
            <person name="Otani M."/>
            <person name="Fukuda T."/>
            <person name="Manabe T."/>
            <person name="Gomi K."/>
            <person name="Tabuchi M."/>
            <person name="Akimitsu K."/>
            <person name="Kataoka I."/>
        </authorList>
    </citation>
    <scope>NUCLEOTIDE SEQUENCE [LARGE SCALE GENOMIC DNA]</scope>
    <source>
        <strain evidence="7">cv. Fuchu</strain>
    </source>
</reference>
<evidence type="ECO:0000256" key="1">
    <source>
        <dbReference type="ARBA" id="ARBA00022737"/>
    </source>
</evidence>
<keyword evidence="2" id="KW-0810">Translation regulation</keyword>
<dbReference type="SUPFAM" id="SSF48371">
    <property type="entry name" value="ARM repeat"/>
    <property type="match status" value="1"/>
</dbReference>
<name>A0A7J0EW96_9ERIC</name>
<feature type="region of interest" description="Disordered" evidence="5">
    <location>
        <begin position="34"/>
        <end position="53"/>
    </location>
</feature>
<dbReference type="EMBL" id="BJWL01000007">
    <property type="protein sequence ID" value="GFY90668.1"/>
    <property type="molecule type" value="Genomic_DNA"/>
</dbReference>
<comment type="caution">
    <text evidence="6">The sequence shown here is derived from an EMBL/GenBank/DDBJ whole genome shotgun (WGS) entry which is preliminary data.</text>
</comment>
<evidence type="ECO:0000256" key="5">
    <source>
        <dbReference type="SAM" id="MobiDB-lite"/>
    </source>
</evidence>
<feature type="repeat" description="Pumilio" evidence="4">
    <location>
        <begin position="289"/>
        <end position="332"/>
    </location>
</feature>
<evidence type="ECO:0000256" key="4">
    <source>
        <dbReference type="PROSITE-ProRule" id="PRU00317"/>
    </source>
</evidence>
<dbReference type="InterPro" id="IPR011989">
    <property type="entry name" value="ARM-like"/>
</dbReference>
<dbReference type="GO" id="GO:0006417">
    <property type="term" value="P:regulation of translation"/>
    <property type="evidence" value="ECO:0007669"/>
    <property type="project" value="UniProtKB-KW"/>
</dbReference>
<keyword evidence="7" id="KW-1185">Reference proteome</keyword>
<dbReference type="OrthoDB" id="668540at2759"/>
<keyword evidence="3" id="KW-0694">RNA-binding</keyword>
<dbReference type="InterPro" id="IPR001313">
    <property type="entry name" value="Pumilio_RNA-bd_rpt"/>
</dbReference>
<evidence type="ECO:0000256" key="2">
    <source>
        <dbReference type="ARBA" id="ARBA00022845"/>
    </source>
</evidence>
<keyword evidence="1" id="KW-0677">Repeat</keyword>
<dbReference type="InterPro" id="IPR016024">
    <property type="entry name" value="ARM-type_fold"/>
</dbReference>
<organism evidence="6 7">
    <name type="scientific">Actinidia rufa</name>
    <dbReference type="NCBI Taxonomy" id="165716"/>
    <lineage>
        <taxon>Eukaryota</taxon>
        <taxon>Viridiplantae</taxon>
        <taxon>Streptophyta</taxon>
        <taxon>Embryophyta</taxon>
        <taxon>Tracheophyta</taxon>
        <taxon>Spermatophyta</taxon>
        <taxon>Magnoliopsida</taxon>
        <taxon>eudicotyledons</taxon>
        <taxon>Gunneridae</taxon>
        <taxon>Pentapetalae</taxon>
        <taxon>asterids</taxon>
        <taxon>Ericales</taxon>
        <taxon>Actinidiaceae</taxon>
        <taxon>Actinidia</taxon>
    </lineage>
</organism>
<evidence type="ECO:0000256" key="3">
    <source>
        <dbReference type="ARBA" id="ARBA00022884"/>
    </source>
</evidence>
<sequence length="364" mass="40462">MEGSIYERSEIAKESSVGSCNDCSDLSHSIQDLQLGKEKRTSSSNQIQKEEVVSGDTQFKKGLEISPAAIEIMKDEQAIPPEDLWAYHTNINAGYSLPSNMDSDQESFTGSTNSINQYSSYRELNNFLGKKASTSSVYGGPSISSLVNEYIEIQSVLRNPTNVYPSMGDYYPRMDQIASTNHYEFESTGSSRNYSGNSYSFPNTIGSSISLWNQQGVNLGHWNTEIFPERSNLVWRATEEDRSKGLERLSQYQNPEIASMLIFDSGSHQTCQGVGMGQACDNESVDAQYISHKEDMLLKLAHDKFGNYVIQTSLEISKEDPSLSDLNEFLVSTLQPYLPQLAKASAGMNVVRKVQVSSESLFDP</sequence>
<dbReference type="GO" id="GO:0003723">
    <property type="term" value="F:RNA binding"/>
    <property type="evidence" value="ECO:0007669"/>
    <property type="project" value="UniProtKB-KW"/>
</dbReference>
<gene>
    <name evidence="6" type="ORF">Acr_07g0008650</name>
</gene>
<dbReference type="Proteomes" id="UP000585474">
    <property type="component" value="Unassembled WGS sequence"/>
</dbReference>